<comment type="caution">
    <text evidence="2">The sequence shown here is derived from an EMBL/GenBank/DDBJ whole genome shotgun (WGS) entry which is preliminary data.</text>
</comment>
<proteinExistence type="predicted"/>
<gene>
    <name evidence="2" type="ORF">NDU88_005390</name>
</gene>
<evidence type="ECO:0000313" key="2">
    <source>
        <dbReference type="EMBL" id="KAJ1126984.1"/>
    </source>
</evidence>
<protein>
    <submittedName>
        <fullName evidence="2">Uncharacterized protein</fullName>
    </submittedName>
</protein>
<keyword evidence="3" id="KW-1185">Reference proteome</keyword>
<dbReference type="AlphaFoldDB" id="A0AAV7PIE5"/>
<name>A0AAV7PIE5_PLEWA</name>
<dbReference type="Proteomes" id="UP001066276">
    <property type="component" value="Chromosome 7"/>
</dbReference>
<evidence type="ECO:0000256" key="1">
    <source>
        <dbReference type="SAM" id="MobiDB-lite"/>
    </source>
</evidence>
<accession>A0AAV7PIE5</accession>
<evidence type="ECO:0000313" key="3">
    <source>
        <dbReference type="Proteomes" id="UP001066276"/>
    </source>
</evidence>
<sequence>MLRLPAGKYRSIEVERWGSRPILRDSRVSIRPSKGCQSGRHRSPAPSPVPCAEALSAPKATVQPGVATPTRIPQLAGSKRSPPGPRSSRHQAQKAAGEVPASRPKPPPTPLRDPDRVSGPPASHHGSSATLPRAAVRQQEALGGCSTLWG</sequence>
<organism evidence="2 3">
    <name type="scientific">Pleurodeles waltl</name>
    <name type="common">Iberian ribbed newt</name>
    <dbReference type="NCBI Taxonomy" id="8319"/>
    <lineage>
        <taxon>Eukaryota</taxon>
        <taxon>Metazoa</taxon>
        <taxon>Chordata</taxon>
        <taxon>Craniata</taxon>
        <taxon>Vertebrata</taxon>
        <taxon>Euteleostomi</taxon>
        <taxon>Amphibia</taxon>
        <taxon>Batrachia</taxon>
        <taxon>Caudata</taxon>
        <taxon>Salamandroidea</taxon>
        <taxon>Salamandridae</taxon>
        <taxon>Pleurodelinae</taxon>
        <taxon>Pleurodeles</taxon>
    </lineage>
</organism>
<reference evidence="2" key="1">
    <citation type="journal article" date="2022" name="bioRxiv">
        <title>Sequencing and chromosome-scale assembly of the giantPleurodeles waltlgenome.</title>
        <authorList>
            <person name="Brown T."/>
            <person name="Elewa A."/>
            <person name="Iarovenko S."/>
            <person name="Subramanian E."/>
            <person name="Araus A.J."/>
            <person name="Petzold A."/>
            <person name="Susuki M."/>
            <person name="Suzuki K.-i.T."/>
            <person name="Hayashi T."/>
            <person name="Toyoda A."/>
            <person name="Oliveira C."/>
            <person name="Osipova E."/>
            <person name="Leigh N.D."/>
            <person name="Simon A."/>
            <person name="Yun M.H."/>
        </authorList>
    </citation>
    <scope>NUCLEOTIDE SEQUENCE</scope>
    <source>
        <strain evidence="2">20211129_DDA</strain>
        <tissue evidence="2">Liver</tissue>
    </source>
</reference>
<dbReference type="EMBL" id="JANPWB010000011">
    <property type="protein sequence ID" value="KAJ1126984.1"/>
    <property type="molecule type" value="Genomic_DNA"/>
</dbReference>
<feature type="region of interest" description="Disordered" evidence="1">
    <location>
        <begin position="26"/>
        <end position="150"/>
    </location>
</feature>